<evidence type="ECO:0000313" key="1">
    <source>
        <dbReference type="EMBL" id="XDL16715.1"/>
    </source>
</evidence>
<dbReference type="AlphaFoldDB" id="A0AB39IL61"/>
<proteinExistence type="predicted"/>
<dbReference type="EMBL" id="CP162411">
    <property type="protein sequence ID" value="XDL16715.1"/>
    <property type="molecule type" value="Genomic_DNA"/>
</dbReference>
<accession>A0AB39IL61</accession>
<gene>
    <name evidence="1" type="ORF">LF923_0002035</name>
</gene>
<name>A0AB39IL61_9GAMM</name>
<sequence>MSSLSPDSFLPISCVSKRWLHA</sequence>
<reference evidence="1" key="1">
    <citation type="submission" date="2024-07" db="EMBL/GenBank/DDBJ databases">
        <authorList>
            <person name="Pedron J."/>
        </authorList>
    </citation>
    <scope>NUCLEOTIDE SEQUENCE</scope>
    <source>
        <strain evidence="1">A642-S2-A17</strain>
    </source>
</reference>
<protein>
    <submittedName>
        <fullName evidence="1">Uncharacterized protein</fullName>
    </submittedName>
</protein>
<organism evidence="1">
    <name type="scientific">Dickeya oryzae</name>
    <dbReference type="NCBI Taxonomy" id="1240404"/>
    <lineage>
        <taxon>Bacteria</taxon>
        <taxon>Pseudomonadati</taxon>
        <taxon>Pseudomonadota</taxon>
        <taxon>Gammaproteobacteria</taxon>
        <taxon>Enterobacterales</taxon>
        <taxon>Pectobacteriaceae</taxon>
        <taxon>Dickeya</taxon>
    </lineage>
</organism>